<dbReference type="EMBL" id="JAHRIO010051718">
    <property type="protein sequence ID" value="MEQ2175602.1"/>
    <property type="molecule type" value="Genomic_DNA"/>
</dbReference>
<evidence type="ECO:0000313" key="1">
    <source>
        <dbReference type="EMBL" id="MEQ2175602.1"/>
    </source>
</evidence>
<keyword evidence="2" id="KW-1185">Reference proteome</keyword>
<evidence type="ECO:0000313" key="2">
    <source>
        <dbReference type="Proteomes" id="UP001476798"/>
    </source>
</evidence>
<organism evidence="1 2">
    <name type="scientific">Goodea atripinnis</name>
    <dbReference type="NCBI Taxonomy" id="208336"/>
    <lineage>
        <taxon>Eukaryota</taxon>
        <taxon>Metazoa</taxon>
        <taxon>Chordata</taxon>
        <taxon>Craniata</taxon>
        <taxon>Vertebrata</taxon>
        <taxon>Euteleostomi</taxon>
        <taxon>Actinopterygii</taxon>
        <taxon>Neopterygii</taxon>
        <taxon>Teleostei</taxon>
        <taxon>Neoteleostei</taxon>
        <taxon>Acanthomorphata</taxon>
        <taxon>Ovalentaria</taxon>
        <taxon>Atherinomorphae</taxon>
        <taxon>Cyprinodontiformes</taxon>
        <taxon>Goodeidae</taxon>
        <taxon>Goodea</taxon>
    </lineage>
</organism>
<dbReference type="Proteomes" id="UP001476798">
    <property type="component" value="Unassembled WGS sequence"/>
</dbReference>
<accession>A0ABV0NZE0</accession>
<reference evidence="1 2" key="1">
    <citation type="submission" date="2021-06" db="EMBL/GenBank/DDBJ databases">
        <authorList>
            <person name="Palmer J.M."/>
        </authorList>
    </citation>
    <scope>NUCLEOTIDE SEQUENCE [LARGE SCALE GENOMIC DNA]</scope>
    <source>
        <strain evidence="1 2">GA_2019</strain>
        <tissue evidence="1">Muscle</tissue>
    </source>
</reference>
<gene>
    <name evidence="1" type="primary">HERC4</name>
    <name evidence="1" type="ORF">GOODEAATRI_019554</name>
</gene>
<proteinExistence type="predicted"/>
<protein>
    <submittedName>
        <fullName evidence="1">E3 ubiquitin-protein ligase herc4</fullName>
    </submittedName>
</protein>
<name>A0ABV0NZE0_9TELE</name>
<comment type="caution">
    <text evidence="1">The sequence shown here is derived from an EMBL/GenBank/DDBJ whole genome shotgun (WGS) entry which is preliminary data.</text>
</comment>
<sequence length="91" mass="10416">MARLLLHRLIQQDRPKISQQVAASLEKALIPRLTNSPPDIEALRLYLTLPECPLFSDRSNYITITIPFAKCVISLKEAPLKVLGMFHFYTH</sequence>